<evidence type="ECO:0000256" key="7">
    <source>
        <dbReference type="SAM" id="Phobius"/>
    </source>
</evidence>
<organism evidence="9 10">
    <name type="scientific">Acetobacter syzygii</name>
    <dbReference type="NCBI Taxonomy" id="146476"/>
    <lineage>
        <taxon>Bacteria</taxon>
        <taxon>Pseudomonadati</taxon>
        <taxon>Pseudomonadota</taxon>
        <taxon>Alphaproteobacteria</taxon>
        <taxon>Acetobacterales</taxon>
        <taxon>Acetobacteraceae</taxon>
        <taxon>Acetobacter</taxon>
    </lineage>
</organism>
<dbReference type="STRING" id="1231343.Absy_027_082"/>
<dbReference type="InterPro" id="IPR020846">
    <property type="entry name" value="MFS_dom"/>
</dbReference>
<feature type="transmembrane region" description="Helical" evidence="7">
    <location>
        <begin position="252"/>
        <end position="273"/>
    </location>
</feature>
<keyword evidence="5 7" id="KW-1133">Transmembrane helix</keyword>
<reference evidence="9 10" key="1">
    <citation type="submission" date="2017-04" db="EMBL/GenBank/DDBJ databases">
        <title>Kefir bacterial isolates.</title>
        <authorList>
            <person name="Kim Y."/>
            <person name="Blasche S."/>
            <person name="Patil K.R."/>
        </authorList>
    </citation>
    <scope>NUCLEOTIDE SEQUENCE [LARGE SCALE GENOMIC DNA]</scope>
    <source>
        <strain evidence="9 10">KR-2</strain>
    </source>
</reference>
<dbReference type="Pfam" id="PF07690">
    <property type="entry name" value="MFS_1"/>
    <property type="match status" value="1"/>
</dbReference>
<dbReference type="Proteomes" id="UP000216033">
    <property type="component" value="Unassembled WGS sequence"/>
</dbReference>
<dbReference type="InterPro" id="IPR036259">
    <property type="entry name" value="MFS_trans_sf"/>
</dbReference>
<dbReference type="PANTHER" id="PTHR23517">
    <property type="entry name" value="RESISTANCE PROTEIN MDTM, PUTATIVE-RELATED-RELATED"/>
    <property type="match status" value="1"/>
</dbReference>
<dbReference type="RefSeq" id="WP_048854659.1">
    <property type="nucleotide sequence ID" value="NZ_BAMZ01000027.1"/>
</dbReference>
<evidence type="ECO:0000256" key="2">
    <source>
        <dbReference type="ARBA" id="ARBA00022448"/>
    </source>
</evidence>
<accession>A0A270BWF0</accession>
<evidence type="ECO:0000313" key="10">
    <source>
        <dbReference type="Proteomes" id="UP000216033"/>
    </source>
</evidence>
<name>A0A270BWF0_9PROT</name>
<evidence type="ECO:0000256" key="6">
    <source>
        <dbReference type="ARBA" id="ARBA00023136"/>
    </source>
</evidence>
<dbReference type="GO" id="GO:0022857">
    <property type="term" value="F:transmembrane transporter activity"/>
    <property type="evidence" value="ECO:0007669"/>
    <property type="project" value="InterPro"/>
</dbReference>
<feature type="transmembrane region" description="Helical" evidence="7">
    <location>
        <begin position="38"/>
        <end position="60"/>
    </location>
</feature>
<feature type="transmembrane region" description="Helical" evidence="7">
    <location>
        <begin position="148"/>
        <end position="172"/>
    </location>
</feature>
<dbReference type="OrthoDB" id="322544at2"/>
<sequence>MGTSQTSDASPVSRVLSVVLFNLLVYIVIGLPNAVLTIFVHTVLGYSTTLAGLTFALQYLATFAARSSAGRLVDKIGPKPVVIGGLLSCVSAGALLGWAGMMQHMPAVSLGILLLSRLFLGWAESWTSTGVIIWNIHRAGAENTALAISWNGICSYGGIALGAPVGATLALIPSPYGGLVAVGALSAALPLFGLALIGFYQGAQPHPSTETPLSFRKALRLVLWHGCALAAGSIGFAAISSFLALYYAAHHWAGAATALAVFGGVFVCIRFFFASQIKRRGGVFVAIISLLVETIGLGIIGIFPSRHNALLGAALTGAGFSLLFPALGVLAVNKAGPRNRGAALSAYSIFLDLAIACSGFTLGPIIEFSGYTAMFLTSAGCCLLGALISYLLQRVRHSPSVA</sequence>
<dbReference type="PROSITE" id="PS50850">
    <property type="entry name" value="MFS"/>
    <property type="match status" value="1"/>
</dbReference>
<dbReference type="GeneID" id="98303299"/>
<protein>
    <submittedName>
        <fullName evidence="9">MFS transporter</fullName>
    </submittedName>
</protein>
<evidence type="ECO:0000256" key="3">
    <source>
        <dbReference type="ARBA" id="ARBA00022475"/>
    </source>
</evidence>
<dbReference type="CDD" id="cd17489">
    <property type="entry name" value="MFS_YfcJ_like"/>
    <property type="match status" value="1"/>
</dbReference>
<dbReference type="AlphaFoldDB" id="A0A270BWF0"/>
<dbReference type="Gene3D" id="1.20.1250.20">
    <property type="entry name" value="MFS general substrate transporter like domains"/>
    <property type="match status" value="1"/>
</dbReference>
<keyword evidence="6 7" id="KW-0472">Membrane</keyword>
<evidence type="ECO:0000256" key="4">
    <source>
        <dbReference type="ARBA" id="ARBA00022692"/>
    </source>
</evidence>
<proteinExistence type="predicted"/>
<dbReference type="InterPro" id="IPR011701">
    <property type="entry name" value="MFS"/>
</dbReference>
<comment type="caution">
    <text evidence="9">The sequence shown here is derived from an EMBL/GenBank/DDBJ whole genome shotgun (WGS) entry which is preliminary data.</text>
</comment>
<evidence type="ECO:0000259" key="8">
    <source>
        <dbReference type="PROSITE" id="PS50850"/>
    </source>
</evidence>
<evidence type="ECO:0000256" key="5">
    <source>
        <dbReference type="ARBA" id="ARBA00022989"/>
    </source>
</evidence>
<keyword evidence="2" id="KW-0813">Transport</keyword>
<feature type="transmembrane region" description="Helical" evidence="7">
    <location>
        <begin position="81"/>
        <end position="101"/>
    </location>
</feature>
<evidence type="ECO:0000256" key="1">
    <source>
        <dbReference type="ARBA" id="ARBA00004651"/>
    </source>
</evidence>
<feature type="transmembrane region" description="Helical" evidence="7">
    <location>
        <begin position="282"/>
        <end position="303"/>
    </location>
</feature>
<dbReference type="NCBIfam" id="NF003477">
    <property type="entry name" value="PRK05122.1"/>
    <property type="match status" value="1"/>
</dbReference>
<keyword evidence="10" id="KW-1185">Reference proteome</keyword>
<feature type="transmembrane region" description="Helical" evidence="7">
    <location>
        <begin position="309"/>
        <end position="332"/>
    </location>
</feature>
<gene>
    <name evidence="9" type="ORF">B9K05_01595</name>
</gene>
<dbReference type="SUPFAM" id="SSF103473">
    <property type="entry name" value="MFS general substrate transporter"/>
    <property type="match status" value="1"/>
</dbReference>
<dbReference type="PANTHER" id="PTHR23517:SF13">
    <property type="entry name" value="MAJOR FACILITATOR SUPERFAMILY MFS_1"/>
    <property type="match status" value="1"/>
</dbReference>
<feature type="transmembrane region" description="Helical" evidence="7">
    <location>
        <begin position="12"/>
        <end position="32"/>
    </location>
</feature>
<feature type="transmembrane region" description="Helical" evidence="7">
    <location>
        <begin position="221"/>
        <end position="246"/>
    </location>
</feature>
<keyword evidence="3" id="KW-1003">Cell membrane</keyword>
<feature type="transmembrane region" description="Helical" evidence="7">
    <location>
        <begin position="107"/>
        <end position="136"/>
    </location>
</feature>
<feature type="transmembrane region" description="Helical" evidence="7">
    <location>
        <begin position="178"/>
        <end position="200"/>
    </location>
</feature>
<dbReference type="GO" id="GO:0005886">
    <property type="term" value="C:plasma membrane"/>
    <property type="evidence" value="ECO:0007669"/>
    <property type="project" value="UniProtKB-SubCell"/>
</dbReference>
<comment type="subcellular location">
    <subcellularLocation>
        <location evidence="1">Cell membrane</location>
        <topology evidence="1">Multi-pass membrane protein</topology>
    </subcellularLocation>
</comment>
<feature type="transmembrane region" description="Helical" evidence="7">
    <location>
        <begin position="344"/>
        <end position="366"/>
    </location>
</feature>
<dbReference type="EMBL" id="NDFP01000001">
    <property type="protein sequence ID" value="PAL29360.1"/>
    <property type="molecule type" value="Genomic_DNA"/>
</dbReference>
<keyword evidence="4 7" id="KW-0812">Transmembrane</keyword>
<feature type="transmembrane region" description="Helical" evidence="7">
    <location>
        <begin position="372"/>
        <end position="392"/>
    </location>
</feature>
<evidence type="ECO:0000313" key="9">
    <source>
        <dbReference type="EMBL" id="PAL29360.1"/>
    </source>
</evidence>
<feature type="domain" description="Major facilitator superfamily (MFS) profile" evidence="8">
    <location>
        <begin position="179"/>
        <end position="402"/>
    </location>
</feature>
<dbReference type="InterPro" id="IPR050171">
    <property type="entry name" value="MFS_Transporters"/>
</dbReference>